<comment type="caution">
    <text evidence="8">The sequence shown here is derived from an EMBL/GenBank/DDBJ whole genome shotgun (WGS) entry which is preliminary data.</text>
</comment>
<evidence type="ECO:0000256" key="3">
    <source>
        <dbReference type="ARBA" id="ARBA00022679"/>
    </source>
</evidence>
<comment type="caution">
    <text evidence="6">Lacks conserved residue(s) required for the propagation of feature annotation.</text>
</comment>
<evidence type="ECO:0000256" key="1">
    <source>
        <dbReference type="ARBA" id="ARBA00022649"/>
    </source>
</evidence>
<evidence type="ECO:0000256" key="5">
    <source>
        <dbReference type="ARBA" id="ARBA00023125"/>
    </source>
</evidence>
<evidence type="ECO:0000313" key="9">
    <source>
        <dbReference type="Proteomes" id="UP000217163"/>
    </source>
</evidence>
<dbReference type="Pfam" id="PF14487">
    <property type="entry name" value="DarT"/>
    <property type="match status" value="1"/>
</dbReference>
<evidence type="ECO:0000256" key="6">
    <source>
        <dbReference type="PROSITE-ProRule" id="PRU01362"/>
    </source>
</evidence>
<gene>
    <name evidence="8" type="ORF">CFN58_02380</name>
</gene>
<dbReference type="GO" id="GO:0003677">
    <property type="term" value="F:DNA binding"/>
    <property type="evidence" value="ECO:0007669"/>
    <property type="project" value="UniProtKB-UniRule"/>
</dbReference>
<reference evidence="9" key="1">
    <citation type="journal article" date="2016" name="Sci. Rep.">
        <title>Genome analysis of the kiwifruit canker pathogen Pseudomonas syringae pv. actinidiae biovar 5.</title>
        <authorList>
            <person name="Fujikawa T."/>
            <person name="Sawada H."/>
        </authorList>
    </citation>
    <scope>NUCLEOTIDE SEQUENCE [LARGE SCALE GENOMIC DNA]</scope>
    <source>
        <strain evidence="9">MAFF 212061</strain>
    </source>
</reference>
<proteinExistence type="inferred from homology"/>
<dbReference type="AlphaFoldDB" id="A0A261WNW6"/>
<dbReference type="InterPro" id="IPR029494">
    <property type="entry name" value="DarT"/>
</dbReference>
<dbReference type="PROSITE" id="PS52018">
    <property type="entry name" value="DART"/>
    <property type="match status" value="1"/>
</dbReference>
<comment type="similarity">
    <text evidence="6">Belongs to the DarT ADP-ribosyltransferase family.</text>
</comment>
<evidence type="ECO:0000259" key="7">
    <source>
        <dbReference type="PROSITE" id="PS52018"/>
    </source>
</evidence>
<feature type="domain" description="DarT" evidence="7">
    <location>
        <begin position="13"/>
        <end position="210"/>
    </location>
</feature>
<evidence type="ECO:0000313" key="8">
    <source>
        <dbReference type="EMBL" id="OZI87672.1"/>
    </source>
</evidence>
<accession>A0A261WNW6</accession>
<protein>
    <recommendedName>
        <fullName evidence="7">DarT domain-containing protein</fullName>
    </recommendedName>
</protein>
<keyword evidence="4" id="KW-0548">Nucleotidyltransferase</keyword>
<sequence>MTIQQLSAERGIESILHFTTNRGSLGLFASRALKSRQRLNADQQLKHIFQPNARYRDKDRAWLDYANLSVSQINTAFFRTCSGSWHREKDFFWCILDFTPEILLHDDVWFTTTNNIYTNVERAKGPEGLEAMFQTPIHQYLANYSHRPANHPRNLPTCNQAEILYPQELSTDHLQRIYVRCDNDSDELAGQMAATGHSPVNVVVRPELFEGIR</sequence>
<dbReference type="GO" id="GO:0016779">
    <property type="term" value="F:nucleotidyltransferase activity"/>
    <property type="evidence" value="ECO:0007669"/>
    <property type="project" value="UniProtKB-KW"/>
</dbReference>
<organism evidence="8 9">
    <name type="scientific">Pseudomonas avellanae</name>
    <dbReference type="NCBI Taxonomy" id="46257"/>
    <lineage>
        <taxon>Bacteria</taxon>
        <taxon>Pseudomonadati</taxon>
        <taxon>Pseudomonadota</taxon>
        <taxon>Gammaproteobacteria</taxon>
        <taxon>Pseudomonadales</taxon>
        <taxon>Pseudomonadaceae</taxon>
        <taxon>Pseudomonas</taxon>
    </lineage>
</organism>
<keyword evidence="3" id="KW-0808">Transferase</keyword>
<keyword evidence="2" id="KW-0328">Glycosyltransferase</keyword>
<evidence type="ECO:0000256" key="4">
    <source>
        <dbReference type="ARBA" id="ARBA00022695"/>
    </source>
</evidence>
<keyword evidence="5 6" id="KW-0238">DNA-binding</keyword>
<dbReference type="GO" id="GO:0016757">
    <property type="term" value="F:glycosyltransferase activity"/>
    <property type="evidence" value="ECO:0007669"/>
    <property type="project" value="UniProtKB-KW"/>
</dbReference>
<dbReference type="EMBL" id="NKQU01000034">
    <property type="protein sequence ID" value="OZI87672.1"/>
    <property type="molecule type" value="Genomic_DNA"/>
</dbReference>
<keyword evidence="1 6" id="KW-1277">Toxin-antitoxin system</keyword>
<name>A0A261WNW6_9PSED</name>
<evidence type="ECO:0000256" key="2">
    <source>
        <dbReference type="ARBA" id="ARBA00022676"/>
    </source>
</evidence>
<dbReference type="Proteomes" id="UP000217163">
    <property type="component" value="Unassembled WGS sequence"/>
</dbReference>